<accession>A0A811QGG1</accession>
<evidence type="ECO:0000313" key="2">
    <source>
        <dbReference type="Proteomes" id="UP000604825"/>
    </source>
</evidence>
<gene>
    <name evidence="1" type="ORF">NCGR_LOCUS41576</name>
</gene>
<reference evidence="1" key="1">
    <citation type="submission" date="2020-10" db="EMBL/GenBank/DDBJ databases">
        <authorList>
            <person name="Han B."/>
            <person name="Lu T."/>
            <person name="Zhao Q."/>
            <person name="Huang X."/>
            <person name="Zhao Y."/>
        </authorList>
    </citation>
    <scope>NUCLEOTIDE SEQUENCE</scope>
</reference>
<proteinExistence type="predicted"/>
<keyword evidence="2" id="KW-1185">Reference proteome</keyword>
<protein>
    <submittedName>
        <fullName evidence="1">Uncharacterized protein</fullName>
    </submittedName>
</protein>
<dbReference type="AlphaFoldDB" id="A0A811QGG1"/>
<evidence type="ECO:0000313" key="1">
    <source>
        <dbReference type="EMBL" id="CAD6258093.1"/>
    </source>
</evidence>
<name>A0A811QGG1_9POAL</name>
<organism evidence="1 2">
    <name type="scientific">Miscanthus lutarioriparius</name>
    <dbReference type="NCBI Taxonomy" id="422564"/>
    <lineage>
        <taxon>Eukaryota</taxon>
        <taxon>Viridiplantae</taxon>
        <taxon>Streptophyta</taxon>
        <taxon>Embryophyta</taxon>
        <taxon>Tracheophyta</taxon>
        <taxon>Spermatophyta</taxon>
        <taxon>Magnoliopsida</taxon>
        <taxon>Liliopsida</taxon>
        <taxon>Poales</taxon>
        <taxon>Poaceae</taxon>
        <taxon>PACMAD clade</taxon>
        <taxon>Panicoideae</taxon>
        <taxon>Andropogonodae</taxon>
        <taxon>Andropogoneae</taxon>
        <taxon>Saccharinae</taxon>
        <taxon>Miscanthus</taxon>
    </lineage>
</organism>
<comment type="caution">
    <text evidence="1">The sequence shown here is derived from an EMBL/GenBank/DDBJ whole genome shotgun (WGS) entry which is preliminary data.</text>
</comment>
<dbReference type="EMBL" id="CAJGYO010000010">
    <property type="protein sequence ID" value="CAD6258093.1"/>
    <property type="molecule type" value="Genomic_DNA"/>
</dbReference>
<sequence>MRRNRRPRTQSARCRSLLAERDWLVRVNSEFASPLRQLGPRLVVRALHHATAAAEPLLCVRLYLWPSRFGQHFAQDRSVRRALGDALWQRGPMAAAAGRPASTGGGGDKAACLPRRARYRLKY</sequence>
<dbReference type="Proteomes" id="UP000604825">
    <property type="component" value="Unassembled WGS sequence"/>
</dbReference>